<protein>
    <recommendedName>
        <fullName evidence="9 10">D-alanyl-D-alanine dipeptidase</fullName>
        <shortName evidence="9 10">D-Ala-D-Ala dipeptidase</shortName>
        <ecNumber evidence="9 10">3.4.13.22</ecNumber>
    </recommendedName>
</protein>
<proteinExistence type="inferred from homology"/>
<name>A0A0L6TW71_9FIRM</name>
<keyword evidence="4 9" id="KW-0378">Hydrolase</keyword>
<keyword evidence="12" id="KW-1185">Reference proteome</keyword>
<keyword evidence="3 9" id="KW-0479">Metal-binding</keyword>
<dbReference type="Proteomes" id="UP000036873">
    <property type="component" value="Unassembled WGS sequence"/>
</dbReference>
<dbReference type="GO" id="GO:0071555">
    <property type="term" value="P:cell wall organization"/>
    <property type="evidence" value="ECO:0007669"/>
    <property type="project" value="UniProtKB-KW"/>
</dbReference>
<dbReference type="HAMAP" id="MF_01924">
    <property type="entry name" value="A_A_dipeptidase"/>
    <property type="match status" value="1"/>
</dbReference>
<feature type="binding site" evidence="9">
    <location>
        <position position="130"/>
    </location>
    <ligand>
        <name>Zn(2+)</name>
        <dbReference type="ChEBI" id="CHEBI:29105"/>
        <note>catalytic</note>
    </ligand>
</feature>
<evidence type="ECO:0000256" key="1">
    <source>
        <dbReference type="ARBA" id="ARBA00001362"/>
    </source>
</evidence>
<evidence type="ECO:0000256" key="8">
    <source>
        <dbReference type="ARBA" id="ARBA00023316"/>
    </source>
</evidence>
<dbReference type="Pfam" id="PF01427">
    <property type="entry name" value="Peptidase_M15"/>
    <property type="match status" value="1"/>
</dbReference>
<feature type="binding site" evidence="9">
    <location>
        <position position="191"/>
    </location>
    <ligand>
        <name>Zn(2+)</name>
        <dbReference type="ChEBI" id="CHEBI:29105"/>
        <note>catalytic</note>
    </ligand>
</feature>
<feature type="active site" description="Proton donor/acceptor" evidence="9">
    <location>
        <position position="188"/>
    </location>
</feature>
<dbReference type="Gene3D" id="3.30.1380.10">
    <property type="match status" value="1"/>
</dbReference>
<evidence type="ECO:0000256" key="7">
    <source>
        <dbReference type="ARBA" id="ARBA00023049"/>
    </source>
</evidence>
<evidence type="ECO:0000313" key="11">
    <source>
        <dbReference type="EMBL" id="KNZ40514.1"/>
    </source>
</evidence>
<evidence type="ECO:0000256" key="3">
    <source>
        <dbReference type="ARBA" id="ARBA00022723"/>
    </source>
</evidence>
<feature type="site" description="Transition state stabilizer" evidence="9">
    <location>
        <position position="78"/>
    </location>
</feature>
<dbReference type="PANTHER" id="PTHR43126:SF1">
    <property type="entry name" value="D-ALANYL-D-ALANINE DIPEPTIDASE"/>
    <property type="match status" value="1"/>
</dbReference>
<comment type="function">
    <text evidence="9 10">Catalyzes hydrolysis of the D-alanyl-D-alanine dipeptide.</text>
</comment>
<evidence type="ECO:0000256" key="9">
    <source>
        <dbReference type="HAMAP-Rule" id="MF_01924"/>
    </source>
</evidence>
<dbReference type="GO" id="GO:0008237">
    <property type="term" value="F:metallopeptidase activity"/>
    <property type="evidence" value="ECO:0007669"/>
    <property type="project" value="UniProtKB-KW"/>
</dbReference>
<dbReference type="GO" id="GO:0008270">
    <property type="term" value="F:zinc ion binding"/>
    <property type="evidence" value="ECO:0007669"/>
    <property type="project" value="UniProtKB-UniRule"/>
</dbReference>
<dbReference type="GO" id="GO:0006508">
    <property type="term" value="P:proteolysis"/>
    <property type="evidence" value="ECO:0007669"/>
    <property type="project" value="UniProtKB-KW"/>
</dbReference>
<reference evidence="12" key="1">
    <citation type="submission" date="2015-07" db="EMBL/GenBank/DDBJ databases">
        <title>Draft genome sequence of Acetobacterium bakii DSM 8293, a potential psychrophilic chemical producer through syngas fermentation.</title>
        <authorList>
            <person name="Song Y."/>
            <person name="Hwang S."/>
            <person name="Cho B.-K."/>
        </authorList>
    </citation>
    <scope>NUCLEOTIDE SEQUENCE [LARGE SCALE GENOMIC DNA]</scope>
    <source>
        <strain evidence="12">DSM 8239</strain>
    </source>
</reference>
<organism evidence="11 12">
    <name type="scientific">Acetobacterium bakii</name>
    <dbReference type="NCBI Taxonomy" id="52689"/>
    <lineage>
        <taxon>Bacteria</taxon>
        <taxon>Bacillati</taxon>
        <taxon>Bacillota</taxon>
        <taxon>Clostridia</taxon>
        <taxon>Eubacteriales</taxon>
        <taxon>Eubacteriaceae</taxon>
        <taxon>Acetobacterium</taxon>
    </lineage>
</organism>
<dbReference type="RefSeq" id="WP_050741632.1">
    <property type="nucleotide sequence ID" value="NZ_LGYO01000055.1"/>
</dbReference>
<evidence type="ECO:0000256" key="6">
    <source>
        <dbReference type="ARBA" id="ARBA00022997"/>
    </source>
</evidence>
<dbReference type="PANTHER" id="PTHR43126">
    <property type="entry name" value="D-ALANYL-D-ALANINE DIPEPTIDASE"/>
    <property type="match status" value="1"/>
</dbReference>
<dbReference type="SUPFAM" id="SSF55166">
    <property type="entry name" value="Hedgehog/DD-peptidase"/>
    <property type="match status" value="1"/>
</dbReference>
<dbReference type="PIRSF" id="PIRSF026671">
    <property type="entry name" value="AA_dipeptidase"/>
    <property type="match status" value="1"/>
</dbReference>
<comment type="similarity">
    <text evidence="9 10">Belongs to the peptidase M15D family.</text>
</comment>
<dbReference type="STRING" id="52689.AKG39_17200"/>
<dbReference type="InterPro" id="IPR000755">
    <property type="entry name" value="A_A_dipeptidase"/>
</dbReference>
<keyword evidence="6 9" id="KW-0224">Dipeptidase</keyword>
<evidence type="ECO:0000256" key="5">
    <source>
        <dbReference type="ARBA" id="ARBA00022833"/>
    </source>
</evidence>
<dbReference type="InterPro" id="IPR009045">
    <property type="entry name" value="Zn_M74/Hedgehog-like"/>
</dbReference>
<evidence type="ECO:0000313" key="12">
    <source>
        <dbReference type="Proteomes" id="UP000036873"/>
    </source>
</evidence>
<keyword evidence="5 9" id="KW-0862">Zinc</keyword>
<evidence type="ECO:0000256" key="2">
    <source>
        <dbReference type="ARBA" id="ARBA00022670"/>
    </source>
</evidence>
<dbReference type="CDD" id="cd14817">
    <property type="entry name" value="D-Ala-D-Ala_dipeptidase_VanX"/>
    <property type="match status" value="1"/>
</dbReference>
<evidence type="ECO:0000256" key="4">
    <source>
        <dbReference type="ARBA" id="ARBA00022801"/>
    </source>
</evidence>
<dbReference type="EMBL" id="LGYO01000055">
    <property type="protein sequence ID" value="KNZ40514.1"/>
    <property type="molecule type" value="Genomic_DNA"/>
</dbReference>
<dbReference type="AlphaFoldDB" id="A0A0L6TW71"/>
<sequence length="210" mass="24475">MKRIMIARPVDFVDISQEIPGILTDVKYFTGENFVGEKIDGYDAPIILLTEKAAIALGRVQKQLMEKGYGLKVFDGYRPKRAVEHFIRWGNSEEDGKTKDVFYPHMTRKAVFEGGFIAKESSHTRGSAVDLTVIKFENQEEVDMGGIFDFFSERSYSDFDHLNIEQSKNRVMLKYLMRSEGYEPMQQEWWHFTLADEPYPETYFDFPVTY</sequence>
<dbReference type="GO" id="GO:0160237">
    <property type="term" value="F:D-Ala-D-Ala dipeptidase activity"/>
    <property type="evidence" value="ECO:0007669"/>
    <property type="project" value="UniProtKB-EC"/>
</dbReference>
<comment type="catalytic activity">
    <reaction evidence="1 9 10">
        <text>D-alanyl-D-alanine + H2O = 2 D-alanine</text>
        <dbReference type="Rhea" id="RHEA:20661"/>
        <dbReference type="ChEBI" id="CHEBI:15377"/>
        <dbReference type="ChEBI" id="CHEBI:57416"/>
        <dbReference type="ChEBI" id="CHEBI:57822"/>
        <dbReference type="EC" id="3.4.13.22"/>
    </reaction>
</comment>
<keyword evidence="7 9" id="KW-0482">Metalloprotease</keyword>
<comment type="cofactor">
    <cofactor evidence="9">
        <name>Zn(2+)</name>
        <dbReference type="ChEBI" id="CHEBI:29105"/>
    </cofactor>
    <text evidence="9">Binds 1 zinc ion per subunit.</text>
</comment>
<gene>
    <name evidence="11" type="ORF">AKG39_17200</name>
</gene>
<dbReference type="OrthoDB" id="9801430at2"/>
<keyword evidence="2 9" id="KW-0645">Protease</keyword>
<comment type="caution">
    <text evidence="11">The sequence shown here is derived from an EMBL/GenBank/DDBJ whole genome shotgun (WGS) entry which is preliminary data.</text>
</comment>
<feature type="binding site" evidence="9">
    <location>
        <position position="123"/>
    </location>
    <ligand>
        <name>Zn(2+)</name>
        <dbReference type="ChEBI" id="CHEBI:29105"/>
        <note>catalytic</note>
    </ligand>
</feature>
<keyword evidence="8 10" id="KW-0961">Cell wall biogenesis/degradation</keyword>
<evidence type="ECO:0000256" key="10">
    <source>
        <dbReference type="PIRNR" id="PIRNR026671"/>
    </source>
</evidence>
<accession>A0A0L6TW71</accession>
<dbReference type="EC" id="3.4.13.22" evidence="9 10"/>